<proteinExistence type="predicted"/>
<evidence type="ECO:0000313" key="2">
    <source>
        <dbReference type="Proteomes" id="UP001595557"/>
    </source>
</evidence>
<dbReference type="Proteomes" id="UP001595557">
    <property type="component" value="Unassembled WGS sequence"/>
</dbReference>
<dbReference type="EMBL" id="JBHRTE010000059">
    <property type="protein sequence ID" value="MFC3169216.1"/>
    <property type="molecule type" value="Genomic_DNA"/>
</dbReference>
<dbReference type="RefSeq" id="WP_207464415.1">
    <property type="nucleotide sequence ID" value="NZ_JAFNAW010000001.1"/>
</dbReference>
<reference evidence="2" key="1">
    <citation type="journal article" date="2019" name="Int. J. Syst. Evol. Microbiol.">
        <title>The Global Catalogue of Microorganisms (GCM) 10K type strain sequencing project: providing services to taxonomists for standard genome sequencing and annotation.</title>
        <authorList>
            <consortium name="The Broad Institute Genomics Platform"/>
            <consortium name="The Broad Institute Genome Sequencing Center for Infectious Disease"/>
            <person name="Wu L."/>
            <person name="Ma J."/>
        </authorList>
    </citation>
    <scope>NUCLEOTIDE SEQUENCE [LARGE SCALE GENOMIC DNA]</scope>
    <source>
        <strain evidence="2">KCTC 52239</strain>
    </source>
</reference>
<comment type="caution">
    <text evidence="1">The sequence shown here is derived from an EMBL/GenBank/DDBJ whole genome shotgun (WGS) entry which is preliminary data.</text>
</comment>
<organism evidence="1 2">
    <name type="scientific">Paracoccus fontiphilus</name>
    <dbReference type="NCBI Taxonomy" id="1815556"/>
    <lineage>
        <taxon>Bacteria</taxon>
        <taxon>Pseudomonadati</taxon>
        <taxon>Pseudomonadota</taxon>
        <taxon>Alphaproteobacteria</taxon>
        <taxon>Rhodobacterales</taxon>
        <taxon>Paracoccaceae</taxon>
        <taxon>Paracoccus</taxon>
    </lineage>
</organism>
<sequence length="198" mass="21686">MSVHDIPDAELRRGTTGLTILCQMEFATNPQRWWLGYGDLTAGGTTYKGTGDVIQISALSLTYGMSAGMVTFTVPNASPQMIARCDNQAAEVNNRPCRIFYQLFSATEAGDGGGHRGRLIGDPISMFTGRMRDMRSTSSHTDRSIELEVYGRMSWQGRPPHGRWTSADQKARFSGLGDTGFDLLASLKDKAITWVPAD</sequence>
<name>A0ABV7IHD1_9RHOB</name>
<accession>A0ABV7IHD1</accession>
<keyword evidence="2" id="KW-1185">Reference proteome</keyword>
<evidence type="ECO:0000313" key="1">
    <source>
        <dbReference type="EMBL" id="MFC3169216.1"/>
    </source>
</evidence>
<gene>
    <name evidence="1" type="ORF">ACFOD7_14280</name>
</gene>
<protein>
    <submittedName>
        <fullName evidence="1">Uncharacterized protein</fullName>
    </submittedName>
</protein>